<keyword evidence="8" id="KW-0966">Cell projection</keyword>
<dbReference type="PROSITE" id="PS00588">
    <property type="entry name" value="FLAGELLA_BB_ROD"/>
    <property type="match status" value="1"/>
</dbReference>
<evidence type="ECO:0000256" key="3">
    <source>
        <dbReference type="ARBA" id="ARBA00014376"/>
    </source>
</evidence>
<reference evidence="8" key="1">
    <citation type="submission" date="2016-11" db="EMBL/GenBank/DDBJ databases">
        <title>Complete Genome Sequencing of Pandoraea pulmonicola DSM 16583.</title>
        <authorList>
            <person name="Chan K.-G."/>
        </authorList>
    </citation>
    <scope>NUCLEOTIDE SEQUENCE</scope>
    <source>
        <strain evidence="8">DSM 16583</strain>
    </source>
</reference>
<keyword evidence="8" id="KW-0282">Flagellum</keyword>
<comment type="similarity">
    <text evidence="2 6">Belongs to the flagella basal body rod proteins family.</text>
</comment>
<proteinExistence type="inferred from homology"/>
<feature type="domain" description="Flagellar basal body rod protein N-terminal" evidence="7">
    <location>
        <begin position="21"/>
        <end position="49"/>
    </location>
</feature>
<comment type="function">
    <text evidence="5 6">Structural component of flagellum, the bacterial motility apparatus. Part of the rod structure of flagellar basal body.</text>
</comment>
<dbReference type="RefSeq" id="WP_052267050.1">
    <property type="nucleotide sequence ID" value="NZ_CP010310.2"/>
</dbReference>
<organism evidence="8 9">
    <name type="scientific">Pandoraea pulmonicola</name>
    <dbReference type="NCBI Taxonomy" id="93221"/>
    <lineage>
        <taxon>Bacteria</taxon>
        <taxon>Pseudomonadati</taxon>
        <taxon>Pseudomonadota</taxon>
        <taxon>Betaproteobacteria</taxon>
        <taxon>Burkholderiales</taxon>
        <taxon>Burkholderiaceae</taxon>
        <taxon>Pandoraea</taxon>
    </lineage>
</organism>
<keyword evidence="4 6" id="KW-0975">Bacterial flagellum</keyword>
<evidence type="ECO:0000313" key="8">
    <source>
        <dbReference type="EMBL" id="AJC21369.2"/>
    </source>
</evidence>
<evidence type="ECO:0000259" key="7">
    <source>
        <dbReference type="Pfam" id="PF00460"/>
    </source>
</evidence>
<keyword evidence="8" id="KW-0969">Cilium</keyword>
<protein>
    <recommendedName>
        <fullName evidence="3 6">Flagellar basal body rod protein FlgB</fullName>
    </recommendedName>
</protein>
<evidence type="ECO:0000256" key="6">
    <source>
        <dbReference type="PIRNR" id="PIRNR002889"/>
    </source>
</evidence>
<evidence type="ECO:0000313" key="9">
    <source>
        <dbReference type="Proteomes" id="UP000035086"/>
    </source>
</evidence>
<evidence type="ECO:0000256" key="5">
    <source>
        <dbReference type="ARBA" id="ARBA00024934"/>
    </source>
</evidence>
<evidence type="ECO:0000256" key="4">
    <source>
        <dbReference type="ARBA" id="ARBA00023143"/>
    </source>
</evidence>
<dbReference type="InterPro" id="IPR006300">
    <property type="entry name" value="FlgB"/>
</dbReference>
<evidence type="ECO:0000256" key="2">
    <source>
        <dbReference type="ARBA" id="ARBA00009677"/>
    </source>
</evidence>
<gene>
    <name evidence="8" type="ORF">RO07_14330</name>
</gene>
<sequence length="146" mass="15799">MSSATHGGEILQSFFSQALGVHAAALQAREARTRVLAANLANEATPGYQARDLDFAEQVRRHLDADARRDVFDAAGVSFSSSGFEASDSSNALRYRVPMQTRADGNTVELGIEQALFAQNLSDWQASLSFLNRRLAGLQKVIDGGR</sequence>
<dbReference type="Pfam" id="PF00460">
    <property type="entry name" value="Flg_bb_rod"/>
    <property type="match status" value="1"/>
</dbReference>
<accession>A0ABM5S0U6</accession>
<keyword evidence="9" id="KW-1185">Reference proteome</keyword>
<comment type="subcellular location">
    <subcellularLocation>
        <location evidence="1 6">Bacterial flagellum basal body</location>
    </subcellularLocation>
</comment>
<dbReference type="InterPro" id="IPR019776">
    <property type="entry name" value="Flagellar_basal_body_rod_CS"/>
</dbReference>
<evidence type="ECO:0000256" key="1">
    <source>
        <dbReference type="ARBA" id="ARBA00004117"/>
    </source>
</evidence>
<dbReference type="InterPro" id="IPR001444">
    <property type="entry name" value="Flag_bb_rod_N"/>
</dbReference>
<dbReference type="PIRSF" id="PIRSF002889">
    <property type="entry name" value="Rod_FlgB"/>
    <property type="match status" value="1"/>
</dbReference>
<dbReference type="EMBL" id="CP010310">
    <property type="protein sequence ID" value="AJC21369.2"/>
    <property type="molecule type" value="Genomic_DNA"/>
</dbReference>
<name>A0ABM5S0U6_PANPU</name>
<comment type="subunit">
    <text evidence="6">The basal body constitutes a major portion of the flagellar organelle and consists of a number of rings mounted on a central rod.</text>
</comment>
<dbReference type="NCBIfam" id="TIGR01396">
    <property type="entry name" value="FlgB"/>
    <property type="match status" value="1"/>
</dbReference>
<dbReference type="Proteomes" id="UP000035086">
    <property type="component" value="Chromosome"/>
</dbReference>